<sequence length="1168" mass="125465">MASWDPTRAKSQLRLAAQRLAQQRDRTDAQGHVVSRDIATLLGQRQTMLARAKAQRLIRDEILGDMLEHLEMHLGVLSERIAELDSRTPSPPVLEAAATVIYAAPYLNFKDLDVVRDMLGVCFGPEFLQTAATNRDQLASSKVIRALSAPPPSAADLDAYLVGIAQTYKIGWEPELRTDDVLRVLSEILDKGNTAPTVDIPRLRRVCAHGVPSAPPFLRPRTWKILLGTLPVLKSSWDKEAMKSRANYYELVRRLLAPFADLPSPTDPLAPLDAALVTATKDLFRVPHGLFAGLEQPPEPWPDCPLDASAPVEVRIPFADVLDARLDAIHALRSVSSSADGAGAGGMPSISITTPDGAAEPDAEPTSRAFSTGGAHARHGAALVRLLYIHSALNPAHRAPHLASLLIPLYSVLQREVEPAELAHAEADAFWLFEALVGEFSELEDEEGGSRWMQRFGERVGWADPELAQDLHTKGLSPNLPHYSYRWLAPMLTHTLPLSAVLSVWDALFSRPPTTRESSPKLDYLLDICTAMLLRARGPISRLGKSGRRSPGLWGEENGYREPPSPVRAWELNDAFIEGMALLQIYPVEAAGGVESILQTAADLAYRREQEARALRAAAAPGTLGARLRDTVWRGFTNQVASPARTPETSDEEDEGEDEQNSTQDEGGQTEREPARPAAAGTAAGFATSLWKGLGRSRPAGVSPSSSVASSPSSTTSSLPAPRTPAEQAGPSALWSYAEKIRDSDTAAAFAKASTNWRVKALQAWSARGAPPPPPPSSSPTKGRSGSFSVVGSEKRVADDTPRRSLPPRDPREAYSPPARPAFFKQPRDSWMPQPRRSPLSSPTTPDVIIEEEAPSRGRAAAIRESLASLTAFGAAPKPTPSPGPEKRAGPRPLLLNSANLMTGPSPTPSRAPQDRFSVHAHSMASPGARGSDAESDATESRIVKLNRSSMSPMALAARHARMASRSPQSAGSAVPPRQASPPNAPVADPDSPTTLPSSPPPHTPPPRSKLLPGDTSDSMAEQPAKPRLIRTKRTAAHLAHLNIAKDGVLAQGVALSPSPIASSPGSTLAPPPQWEEHETATTPRAAVFPRMEDERSSTPISPRSRVRKTSSGDGQARARKTARKLSGTRARKTSDAWTRESGAEEGDDEGYDDLLSAYESEGSASHH</sequence>
<evidence type="ECO:0000313" key="2">
    <source>
        <dbReference type="Proteomes" id="UP000814128"/>
    </source>
</evidence>
<dbReference type="EMBL" id="MU273551">
    <property type="protein sequence ID" value="KAI0032275.1"/>
    <property type="molecule type" value="Genomic_DNA"/>
</dbReference>
<comment type="caution">
    <text evidence="1">The sequence shown here is derived from an EMBL/GenBank/DDBJ whole genome shotgun (WGS) entry which is preliminary data.</text>
</comment>
<gene>
    <name evidence="1" type="ORF">K488DRAFT_78574</name>
</gene>
<keyword evidence="2" id="KW-1185">Reference proteome</keyword>
<proteinExistence type="predicted"/>
<reference evidence="1" key="1">
    <citation type="submission" date="2021-02" db="EMBL/GenBank/DDBJ databases">
        <authorList>
            <consortium name="DOE Joint Genome Institute"/>
            <person name="Ahrendt S."/>
            <person name="Looney B.P."/>
            <person name="Miyauchi S."/>
            <person name="Morin E."/>
            <person name="Drula E."/>
            <person name="Courty P.E."/>
            <person name="Chicoki N."/>
            <person name="Fauchery L."/>
            <person name="Kohler A."/>
            <person name="Kuo A."/>
            <person name="Labutti K."/>
            <person name="Pangilinan J."/>
            <person name="Lipzen A."/>
            <person name="Riley R."/>
            <person name="Andreopoulos W."/>
            <person name="He G."/>
            <person name="Johnson J."/>
            <person name="Barry K.W."/>
            <person name="Grigoriev I.V."/>
            <person name="Nagy L."/>
            <person name="Hibbett D."/>
            <person name="Henrissat B."/>
            <person name="Matheny P.B."/>
            <person name="Labbe J."/>
            <person name="Martin F."/>
        </authorList>
    </citation>
    <scope>NUCLEOTIDE SEQUENCE</scope>
    <source>
        <strain evidence="1">EC-137</strain>
    </source>
</reference>
<dbReference type="Proteomes" id="UP000814128">
    <property type="component" value="Unassembled WGS sequence"/>
</dbReference>
<protein>
    <submittedName>
        <fullName evidence="1">Regulator of Vps4 activity in the MVB pathway-domain-containing protein</fullName>
    </submittedName>
</protein>
<name>A0ACB8QKW9_9AGAM</name>
<reference evidence="1" key="2">
    <citation type="journal article" date="2022" name="New Phytol.">
        <title>Evolutionary transition to the ectomycorrhizal habit in the genomes of a hyperdiverse lineage of mushroom-forming fungi.</title>
        <authorList>
            <person name="Looney B."/>
            <person name="Miyauchi S."/>
            <person name="Morin E."/>
            <person name="Drula E."/>
            <person name="Courty P.E."/>
            <person name="Kohler A."/>
            <person name="Kuo A."/>
            <person name="LaButti K."/>
            <person name="Pangilinan J."/>
            <person name="Lipzen A."/>
            <person name="Riley R."/>
            <person name="Andreopoulos W."/>
            <person name="He G."/>
            <person name="Johnson J."/>
            <person name="Nolan M."/>
            <person name="Tritt A."/>
            <person name="Barry K.W."/>
            <person name="Grigoriev I.V."/>
            <person name="Nagy L.G."/>
            <person name="Hibbett D."/>
            <person name="Henrissat B."/>
            <person name="Matheny P.B."/>
            <person name="Labbe J."/>
            <person name="Martin F.M."/>
        </authorList>
    </citation>
    <scope>NUCLEOTIDE SEQUENCE</scope>
    <source>
        <strain evidence="1">EC-137</strain>
    </source>
</reference>
<accession>A0ACB8QKW9</accession>
<evidence type="ECO:0000313" key="1">
    <source>
        <dbReference type="EMBL" id="KAI0032275.1"/>
    </source>
</evidence>
<organism evidence="1 2">
    <name type="scientific">Vararia minispora EC-137</name>
    <dbReference type="NCBI Taxonomy" id="1314806"/>
    <lineage>
        <taxon>Eukaryota</taxon>
        <taxon>Fungi</taxon>
        <taxon>Dikarya</taxon>
        <taxon>Basidiomycota</taxon>
        <taxon>Agaricomycotina</taxon>
        <taxon>Agaricomycetes</taxon>
        <taxon>Russulales</taxon>
        <taxon>Lachnocladiaceae</taxon>
        <taxon>Vararia</taxon>
    </lineage>
</organism>